<protein>
    <submittedName>
        <fullName evidence="12">Leucine-rich repeat protein</fullName>
    </submittedName>
</protein>
<dbReference type="Gene3D" id="3.80.10.10">
    <property type="entry name" value="Ribonuclease Inhibitor"/>
    <property type="match status" value="2"/>
</dbReference>
<comment type="similarity">
    <text evidence="2">Belongs to the RLP family.</text>
</comment>
<feature type="transmembrane region" description="Helical" evidence="11">
    <location>
        <begin position="477"/>
        <end position="496"/>
    </location>
</feature>
<evidence type="ECO:0000313" key="13">
    <source>
        <dbReference type="Proteomes" id="UP000231279"/>
    </source>
</evidence>
<comment type="caution">
    <text evidence="12">The sequence shown here is derived from an EMBL/GenBank/DDBJ whole genome shotgun (WGS) entry which is preliminary data.</text>
</comment>
<keyword evidence="6" id="KW-0677">Repeat</keyword>
<keyword evidence="5 11" id="KW-0812">Transmembrane</keyword>
<dbReference type="OrthoDB" id="1394818at2759"/>
<keyword evidence="9" id="KW-0675">Receptor</keyword>
<dbReference type="SUPFAM" id="SSF52058">
    <property type="entry name" value="L domain-like"/>
    <property type="match status" value="1"/>
</dbReference>
<keyword evidence="3" id="KW-1003">Cell membrane</keyword>
<dbReference type="PANTHER" id="PTHR27004">
    <property type="entry name" value="RECEPTOR-LIKE PROTEIN 12 ISOFORM X1"/>
    <property type="match status" value="1"/>
</dbReference>
<dbReference type="Pfam" id="PF12799">
    <property type="entry name" value="LRR_4"/>
    <property type="match status" value="1"/>
</dbReference>
<dbReference type="SUPFAM" id="SSF52047">
    <property type="entry name" value="RNI-like"/>
    <property type="match status" value="1"/>
</dbReference>
<keyword evidence="8 11" id="KW-0472">Membrane</keyword>
<name>A0A2G9GBS0_9LAMI</name>
<dbReference type="GO" id="GO:0005886">
    <property type="term" value="C:plasma membrane"/>
    <property type="evidence" value="ECO:0007669"/>
    <property type="project" value="UniProtKB-SubCell"/>
</dbReference>
<dbReference type="Proteomes" id="UP000231279">
    <property type="component" value="Unassembled WGS sequence"/>
</dbReference>
<dbReference type="PRINTS" id="PR00019">
    <property type="entry name" value="LEURICHRPT"/>
</dbReference>
<evidence type="ECO:0000256" key="11">
    <source>
        <dbReference type="SAM" id="Phobius"/>
    </source>
</evidence>
<evidence type="ECO:0000256" key="9">
    <source>
        <dbReference type="ARBA" id="ARBA00023170"/>
    </source>
</evidence>
<accession>A0A2G9GBS0</accession>
<gene>
    <name evidence="12" type="ORF">CDL12_24846</name>
</gene>
<comment type="subcellular location">
    <subcellularLocation>
        <location evidence="1">Cell membrane</location>
        <topology evidence="1">Single-pass type I membrane protein</topology>
    </subcellularLocation>
</comment>
<evidence type="ECO:0000256" key="5">
    <source>
        <dbReference type="ARBA" id="ARBA00022692"/>
    </source>
</evidence>
<keyword evidence="10" id="KW-0325">Glycoprotein</keyword>
<keyword evidence="4" id="KW-0433">Leucine-rich repeat</keyword>
<reference evidence="13" key="1">
    <citation type="journal article" date="2018" name="Gigascience">
        <title>Genome assembly of the Pink Ipe (Handroanthus impetiginosus, Bignoniaceae), a highly valued, ecologically keystone Neotropical timber forest tree.</title>
        <authorList>
            <person name="Silva-Junior O.B."/>
            <person name="Grattapaglia D."/>
            <person name="Novaes E."/>
            <person name="Collevatti R.G."/>
        </authorList>
    </citation>
    <scope>NUCLEOTIDE SEQUENCE [LARGE SCALE GENOMIC DNA]</scope>
    <source>
        <strain evidence="13">cv. UFG-1</strain>
    </source>
</reference>
<keyword evidence="7 11" id="KW-1133">Transmembrane helix</keyword>
<dbReference type="Pfam" id="PF00560">
    <property type="entry name" value="LRR_1"/>
    <property type="match status" value="4"/>
</dbReference>
<dbReference type="PANTHER" id="PTHR27004:SF428">
    <property type="entry name" value="OS01G0160600 PROTEIN"/>
    <property type="match status" value="1"/>
</dbReference>
<dbReference type="FunFam" id="3.80.10.10:FF:000111">
    <property type="entry name" value="LRR receptor-like serine/threonine-protein kinase ERECTA"/>
    <property type="match status" value="1"/>
</dbReference>
<dbReference type="STRING" id="429701.A0A2G9GBS0"/>
<dbReference type="InterPro" id="IPR032675">
    <property type="entry name" value="LRR_dom_sf"/>
</dbReference>
<dbReference type="EMBL" id="NKXS01005833">
    <property type="protein sequence ID" value="PIN02635.1"/>
    <property type="molecule type" value="Genomic_DNA"/>
</dbReference>
<dbReference type="InterPro" id="IPR025875">
    <property type="entry name" value="Leu-rich_rpt_4"/>
</dbReference>
<evidence type="ECO:0000256" key="10">
    <source>
        <dbReference type="ARBA" id="ARBA00023180"/>
    </source>
</evidence>
<evidence type="ECO:0000256" key="8">
    <source>
        <dbReference type="ARBA" id="ARBA00023136"/>
    </source>
</evidence>
<evidence type="ECO:0000256" key="6">
    <source>
        <dbReference type="ARBA" id="ARBA00022737"/>
    </source>
</evidence>
<evidence type="ECO:0000256" key="1">
    <source>
        <dbReference type="ARBA" id="ARBA00004251"/>
    </source>
</evidence>
<organism evidence="12 13">
    <name type="scientific">Handroanthus impetiginosus</name>
    <dbReference type="NCBI Taxonomy" id="429701"/>
    <lineage>
        <taxon>Eukaryota</taxon>
        <taxon>Viridiplantae</taxon>
        <taxon>Streptophyta</taxon>
        <taxon>Embryophyta</taxon>
        <taxon>Tracheophyta</taxon>
        <taxon>Spermatophyta</taxon>
        <taxon>Magnoliopsida</taxon>
        <taxon>eudicotyledons</taxon>
        <taxon>Gunneridae</taxon>
        <taxon>Pentapetalae</taxon>
        <taxon>asterids</taxon>
        <taxon>lamiids</taxon>
        <taxon>Lamiales</taxon>
        <taxon>Bignoniaceae</taxon>
        <taxon>Crescentiina</taxon>
        <taxon>Tabebuia alliance</taxon>
        <taxon>Handroanthus</taxon>
    </lineage>
</organism>
<evidence type="ECO:0000256" key="7">
    <source>
        <dbReference type="ARBA" id="ARBA00022989"/>
    </source>
</evidence>
<evidence type="ECO:0000256" key="4">
    <source>
        <dbReference type="ARBA" id="ARBA00022614"/>
    </source>
</evidence>
<proteinExistence type="inferred from homology"/>
<evidence type="ECO:0000256" key="3">
    <source>
        <dbReference type="ARBA" id="ARBA00022475"/>
    </source>
</evidence>
<dbReference type="AlphaFoldDB" id="A0A2G9GBS0"/>
<evidence type="ECO:0000313" key="12">
    <source>
        <dbReference type="EMBL" id="PIN02635.1"/>
    </source>
</evidence>
<sequence length="520" mass="58336">MELLRQSRLQNLNLSSNELRGEIPNWIWEIGNGSLRYLNLSNNLLHGFQKPYKFPNLRVLDLNSNRFQGELPIPPLSSHSVDYSDNFFTNSIPNDIGVFLSNALFFSVSNNSLTGEIPPSICSATDLQVLDLSYNALTGGIPPCLLNNISGLRVLNLGRNNLSSTIPDTFSVDCSLQTLDLNKNALKGKIPRSIVSCPVEVLNLGNNRIEDTFPCMLMKASLRVLILRSNKFYGDLQCLKAIQEWLNLQIIDISTNNFSGGISFLSFSKWGGMKGDFRYRSNNIYRKKRACDSRRLCRRAGDVDFSDREIYYQERVTVNMKGLERELITRILLIFTSIDFSNNSFHGEIPYSIGDLKSLHGLNLSHNELTGPIPASIGNLTQLDFLDLSVNKLNGTIPVELATLDFIGFLNLSYNRLFGKIPESPHFGTFPAASFEGNLGLYGCPVDTSCFKNGSGVSPPGFQNGEVRLKKEIDWDYVSAALGFAVGFGSTVWLTLHCKKWREMFLGKVDQIYLKFFPRR</sequence>
<evidence type="ECO:0000256" key="2">
    <source>
        <dbReference type="ARBA" id="ARBA00009592"/>
    </source>
</evidence>
<dbReference type="InterPro" id="IPR001611">
    <property type="entry name" value="Leu-rich_rpt"/>
</dbReference>
<dbReference type="Pfam" id="PF13855">
    <property type="entry name" value="LRR_8"/>
    <property type="match status" value="1"/>
</dbReference>
<keyword evidence="13" id="KW-1185">Reference proteome</keyword>